<evidence type="ECO:0000313" key="4">
    <source>
        <dbReference type="Proteomes" id="UP001189429"/>
    </source>
</evidence>
<dbReference type="Pfam" id="PF14418">
    <property type="entry name" value="OHA"/>
    <property type="match status" value="1"/>
</dbReference>
<keyword evidence="4" id="KW-1185">Reference proteome</keyword>
<evidence type="ECO:0000313" key="3">
    <source>
        <dbReference type="EMBL" id="CAK0894186.1"/>
    </source>
</evidence>
<feature type="domain" description="HTH OST-type" evidence="2">
    <location>
        <begin position="237"/>
        <end position="316"/>
    </location>
</feature>
<evidence type="ECO:0000256" key="1">
    <source>
        <dbReference type="SAM" id="MobiDB-lite"/>
    </source>
</evidence>
<organism evidence="3 4">
    <name type="scientific">Prorocentrum cordatum</name>
    <dbReference type="NCBI Taxonomy" id="2364126"/>
    <lineage>
        <taxon>Eukaryota</taxon>
        <taxon>Sar</taxon>
        <taxon>Alveolata</taxon>
        <taxon>Dinophyceae</taxon>
        <taxon>Prorocentrales</taxon>
        <taxon>Prorocentraceae</taxon>
        <taxon>Prorocentrum</taxon>
    </lineage>
</organism>
<dbReference type="InterPro" id="IPR025605">
    <property type="entry name" value="OST-HTH/LOTUS_dom"/>
</dbReference>
<comment type="caution">
    <text evidence="3">The sequence shown here is derived from an EMBL/GenBank/DDBJ whole genome shotgun (WGS) entry which is preliminary data.</text>
</comment>
<reference evidence="3" key="1">
    <citation type="submission" date="2023-10" db="EMBL/GenBank/DDBJ databases">
        <authorList>
            <person name="Chen Y."/>
            <person name="Shah S."/>
            <person name="Dougan E. K."/>
            <person name="Thang M."/>
            <person name="Chan C."/>
        </authorList>
    </citation>
    <scope>NUCLEOTIDE SEQUENCE [LARGE SCALE GENOMIC DNA]</scope>
</reference>
<dbReference type="Proteomes" id="UP001189429">
    <property type="component" value="Unassembled WGS sequence"/>
</dbReference>
<protein>
    <recommendedName>
        <fullName evidence="2">HTH OST-type domain-containing protein</fullName>
    </recommendedName>
</protein>
<proteinExistence type="predicted"/>
<gene>
    <name evidence="3" type="ORF">PCOR1329_LOCUS73285</name>
</gene>
<evidence type="ECO:0000259" key="2">
    <source>
        <dbReference type="PROSITE" id="PS51644"/>
    </source>
</evidence>
<feature type="compositionally biased region" description="Basic residues" evidence="1">
    <location>
        <begin position="320"/>
        <end position="330"/>
    </location>
</feature>
<dbReference type="InterPro" id="IPR025677">
    <property type="entry name" value="OST-HTH-assoc_dom"/>
</dbReference>
<dbReference type="Pfam" id="PF12872">
    <property type="entry name" value="OST-HTH"/>
    <property type="match status" value="1"/>
</dbReference>
<feature type="region of interest" description="Disordered" evidence="1">
    <location>
        <begin position="313"/>
        <end position="368"/>
    </location>
</feature>
<sequence length="524" mass="55437">MGSTRRAPRGGLLVGPRAGAALLASASEACLDSPGSGSSAPPSPRSRAQIVEAIESLYEDRLRPYGRILRKRISERSGGGQECGLASLRARCEACPGLRVQCEEGGEFAVLLSGRPEDFVDIYGGEDVYPEELWAAAADYFGGLGAEAEALPGGRFASAEALASRGLPFLRGYTLGQVCHITQLALTRRRLLGYSDGAIVPYGQSTSMRKSRCATLQCPCAAGDPAKEPLSGLEVASWDVARLRLHEILQRSVERGTNQVPLSNVKRLFRSLFKLELSETKLGHSKLTELLQDPRFADVCEVQLQEKGYAVVPVSGGAQQRRRSPRRTPRQLRPPRPACRAQQPQPPRHVRQPQQRVRGSGLGPGEAGRTALHAEPAAASATDAAAEGPSAGWGAAAELAQEGLWLGGALLALSCGSLGEAEDDPPALVAGPRFALEPLSLEEAAQPASMPLATPSPLNVWQGKWPAAGAANAASLPEEAHCDIARTPSPSPRPVLCFGYSLDCEDRVTAPAACRPVIRIAGLI</sequence>
<name>A0ABN9X8S4_9DINO</name>
<dbReference type="EMBL" id="CAUYUJ010019857">
    <property type="protein sequence ID" value="CAK0894186.1"/>
    <property type="molecule type" value="Genomic_DNA"/>
</dbReference>
<dbReference type="PROSITE" id="PS51644">
    <property type="entry name" value="HTH_OST"/>
    <property type="match status" value="1"/>
</dbReference>
<accession>A0ABN9X8S4</accession>